<feature type="domain" description="N-acetyltransferase" evidence="1">
    <location>
        <begin position="3"/>
        <end position="147"/>
    </location>
</feature>
<dbReference type="InterPro" id="IPR000182">
    <property type="entry name" value="GNAT_dom"/>
</dbReference>
<proteinExistence type="predicted"/>
<dbReference type="InterPro" id="IPR052729">
    <property type="entry name" value="Acyl/Acetyltrans_Enzymes"/>
</dbReference>
<dbReference type="Pfam" id="PF18014">
    <property type="entry name" value="Acetyltransf_18"/>
    <property type="match status" value="1"/>
</dbReference>
<dbReference type="InterPro" id="IPR041496">
    <property type="entry name" value="YitH/HolE_GNAT"/>
</dbReference>
<dbReference type="eggNOG" id="COG0456">
    <property type="taxonomic scope" value="Bacteria"/>
</dbReference>
<keyword evidence="2" id="KW-0808">Transferase</keyword>
<evidence type="ECO:0000259" key="1">
    <source>
        <dbReference type="PROSITE" id="PS51186"/>
    </source>
</evidence>
<dbReference type="AlphaFoldDB" id="A0A1H3Z9Z2"/>
<dbReference type="GO" id="GO:0016747">
    <property type="term" value="F:acyltransferase activity, transferring groups other than amino-acyl groups"/>
    <property type="evidence" value="ECO:0007669"/>
    <property type="project" value="InterPro"/>
</dbReference>
<dbReference type="InterPro" id="IPR016181">
    <property type="entry name" value="Acyl_CoA_acyltransferase"/>
</dbReference>
<keyword evidence="3" id="KW-1185">Reference proteome</keyword>
<organism evidence="2 3">
    <name type="scientific">Lonsdalea quercina</name>
    <dbReference type="NCBI Taxonomy" id="71657"/>
    <lineage>
        <taxon>Bacteria</taxon>
        <taxon>Pseudomonadati</taxon>
        <taxon>Pseudomonadota</taxon>
        <taxon>Gammaproteobacteria</taxon>
        <taxon>Enterobacterales</taxon>
        <taxon>Pectobacteriaceae</taxon>
        <taxon>Lonsdalea</taxon>
    </lineage>
</organism>
<accession>A0A1H3Z9Z2</accession>
<dbReference type="GeneID" id="97764014"/>
<evidence type="ECO:0000313" key="3">
    <source>
        <dbReference type="Proteomes" id="UP000187280"/>
    </source>
</evidence>
<dbReference type="Proteomes" id="UP000187280">
    <property type="component" value="Unassembled WGS sequence"/>
</dbReference>
<protein>
    <submittedName>
        <fullName evidence="2">Predicted N-acetyltransferase YhbS</fullName>
    </submittedName>
</protein>
<dbReference type="Gene3D" id="3.40.630.90">
    <property type="match status" value="1"/>
</dbReference>
<evidence type="ECO:0000313" key="2">
    <source>
        <dbReference type="EMBL" id="SEA20348.1"/>
    </source>
</evidence>
<reference evidence="2 3" key="1">
    <citation type="submission" date="2016-10" db="EMBL/GenBank/DDBJ databases">
        <authorList>
            <person name="de Groot N.N."/>
        </authorList>
    </citation>
    <scope>NUCLEOTIDE SEQUENCE [LARGE SCALE GENOMIC DNA]</scope>
    <source>
        <strain evidence="2 3">ATCC 29281</strain>
    </source>
</reference>
<dbReference type="Gene3D" id="3.40.630.30">
    <property type="match status" value="1"/>
</dbReference>
<dbReference type="STRING" id="71657.SAMN02982996_01105"/>
<dbReference type="PANTHER" id="PTHR47237">
    <property type="entry name" value="SLL0310 PROTEIN"/>
    <property type="match status" value="1"/>
</dbReference>
<gene>
    <name evidence="2" type="ORF">SAMN02982996_01105</name>
</gene>
<dbReference type="PANTHER" id="PTHR47237:SF2">
    <property type="entry name" value="BLL4206 PROTEIN"/>
    <property type="match status" value="1"/>
</dbReference>
<dbReference type="CDD" id="cd04301">
    <property type="entry name" value="NAT_SF"/>
    <property type="match status" value="1"/>
</dbReference>
<dbReference type="EMBL" id="FNQS01000003">
    <property type="protein sequence ID" value="SEA20348.1"/>
    <property type="molecule type" value="Genomic_DNA"/>
</dbReference>
<name>A0A1H3Z9Z2_9GAMM</name>
<dbReference type="RefSeq" id="WP_026741566.1">
    <property type="nucleotide sequence ID" value="NZ_FNQS01000003.1"/>
</dbReference>
<sequence length="281" mass="31464">MDIMLRPMMQADASAGYRLTQQLHWPHRVEDWQEALRLGEGMVAECDGQVVGTALSWRWGAEWATLGLIVVEDKFQGRGIGRLLLEQKMAALGDRQLRLHATVAGLPLYQSLGFRAIGKTQQFQTPCLQAAPRVHSSAGQRLRLAREEDLPVLIEQDRQANGLMRSTLVSYLFHHAELWILEEDDRIVGWGASRRFGRGWTVGPVIARRLPDALRIVAQLMQDRVRDFVRIDTDAAQGLGGELSCYGLTQVDTPVVMVRGEPWKNDAKGPRAFALMSQAMA</sequence>
<dbReference type="SUPFAM" id="SSF55729">
    <property type="entry name" value="Acyl-CoA N-acyltransferases (Nat)"/>
    <property type="match status" value="1"/>
</dbReference>
<dbReference type="Pfam" id="PF13508">
    <property type="entry name" value="Acetyltransf_7"/>
    <property type="match status" value="1"/>
</dbReference>
<dbReference type="PROSITE" id="PS51186">
    <property type="entry name" value="GNAT"/>
    <property type="match status" value="1"/>
</dbReference>